<dbReference type="Proteomes" id="UP000008144">
    <property type="component" value="Unassembled WGS sequence"/>
</dbReference>
<keyword evidence="4" id="KW-0443">Lipid metabolism</keyword>
<dbReference type="Gene3D" id="1.10.12.10">
    <property type="entry name" value="Lyase 2-enoyl-coa Hydratase, Chain A, domain 2"/>
    <property type="match status" value="1"/>
</dbReference>
<dbReference type="HOGENOM" id="CLU_009834_7_3_1"/>
<dbReference type="PANTHER" id="PTHR43602">
    <property type="match status" value="1"/>
</dbReference>
<keyword evidence="5" id="KW-0496">Mitochondrion</keyword>
<dbReference type="CDD" id="cd06558">
    <property type="entry name" value="crotonase-like"/>
    <property type="match status" value="1"/>
</dbReference>
<dbReference type="GO" id="GO:0006631">
    <property type="term" value="P:fatty acid metabolic process"/>
    <property type="evidence" value="ECO:0007669"/>
    <property type="project" value="UniProtKB-KW"/>
</dbReference>
<dbReference type="Gene3D" id="3.90.226.10">
    <property type="entry name" value="2-enoyl-CoA Hydratase, Chain A, domain 1"/>
    <property type="match status" value="1"/>
</dbReference>
<dbReference type="AlphaFoldDB" id="F6SBS7"/>
<dbReference type="InterPro" id="IPR052377">
    <property type="entry name" value="Mitochondrial_ECH-domain"/>
</dbReference>
<evidence type="ECO:0000256" key="5">
    <source>
        <dbReference type="ARBA" id="ARBA00023128"/>
    </source>
</evidence>
<dbReference type="SUPFAM" id="SSF52096">
    <property type="entry name" value="ClpP/crotonase"/>
    <property type="match status" value="1"/>
</dbReference>
<reference evidence="9" key="1">
    <citation type="journal article" date="2002" name="Science">
        <title>The draft genome of Ciona intestinalis: insights into chordate and vertebrate origins.</title>
        <authorList>
            <person name="Dehal P."/>
            <person name="Satou Y."/>
            <person name="Campbell R.K."/>
            <person name="Chapman J."/>
            <person name="Degnan B."/>
            <person name="De Tomaso A."/>
            <person name="Davidson B."/>
            <person name="Di Gregorio A."/>
            <person name="Gelpke M."/>
            <person name="Goodstein D.M."/>
            <person name="Harafuji N."/>
            <person name="Hastings K.E."/>
            <person name="Ho I."/>
            <person name="Hotta K."/>
            <person name="Huang W."/>
            <person name="Kawashima T."/>
            <person name="Lemaire P."/>
            <person name="Martinez D."/>
            <person name="Meinertzhagen I.A."/>
            <person name="Necula S."/>
            <person name="Nonaka M."/>
            <person name="Putnam N."/>
            <person name="Rash S."/>
            <person name="Saiga H."/>
            <person name="Satake M."/>
            <person name="Terry A."/>
            <person name="Yamada L."/>
            <person name="Wang H.G."/>
            <person name="Awazu S."/>
            <person name="Azumi K."/>
            <person name="Boore J."/>
            <person name="Branno M."/>
            <person name="Chin-Bow S."/>
            <person name="DeSantis R."/>
            <person name="Doyle S."/>
            <person name="Francino P."/>
            <person name="Keys D.N."/>
            <person name="Haga S."/>
            <person name="Hayashi H."/>
            <person name="Hino K."/>
            <person name="Imai K.S."/>
            <person name="Inaba K."/>
            <person name="Kano S."/>
            <person name="Kobayashi K."/>
            <person name="Kobayashi M."/>
            <person name="Lee B.I."/>
            <person name="Makabe K.W."/>
            <person name="Manohar C."/>
            <person name="Matassi G."/>
            <person name="Medina M."/>
            <person name="Mochizuki Y."/>
            <person name="Mount S."/>
            <person name="Morishita T."/>
            <person name="Miura S."/>
            <person name="Nakayama A."/>
            <person name="Nishizaka S."/>
            <person name="Nomoto H."/>
            <person name="Ohta F."/>
            <person name="Oishi K."/>
            <person name="Rigoutsos I."/>
            <person name="Sano M."/>
            <person name="Sasaki A."/>
            <person name="Sasakura Y."/>
            <person name="Shoguchi E."/>
            <person name="Shin-i T."/>
            <person name="Spagnuolo A."/>
            <person name="Stainier D."/>
            <person name="Suzuki M.M."/>
            <person name="Tassy O."/>
            <person name="Takatori N."/>
            <person name="Tokuoka M."/>
            <person name="Yagi K."/>
            <person name="Yoshizaki F."/>
            <person name="Wada S."/>
            <person name="Zhang C."/>
            <person name="Hyatt P.D."/>
            <person name="Larimer F."/>
            <person name="Detter C."/>
            <person name="Doggett N."/>
            <person name="Glavina T."/>
            <person name="Hawkins T."/>
            <person name="Richardson P."/>
            <person name="Lucas S."/>
            <person name="Kohara Y."/>
            <person name="Levine M."/>
            <person name="Satoh N."/>
            <person name="Rokhsar D.S."/>
        </authorList>
    </citation>
    <scope>NUCLEOTIDE SEQUENCE [LARGE SCALE GENOMIC DNA]</scope>
</reference>
<evidence type="ECO:0000313" key="9">
    <source>
        <dbReference type="Proteomes" id="UP000008144"/>
    </source>
</evidence>
<dbReference type="InterPro" id="IPR001753">
    <property type="entry name" value="Enoyl-CoA_hydra/iso"/>
</dbReference>
<evidence type="ECO:0000313" key="8">
    <source>
        <dbReference type="Ensembl" id="ENSCINP00000002381.3"/>
    </source>
</evidence>
<name>F6SBS7_CIOIN</name>
<comment type="function">
    <text evidence="6">May play a role in fatty acid biosynthesis and insulin sensitivity.</text>
</comment>
<protein>
    <recommendedName>
        <fullName evidence="7">Enoyl-CoA hydratase domain-containing protein 3, mitochondrial</fullName>
    </recommendedName>
</protein>
<evidence type="ECO:0000256" key="4">
    <source>
        <dbReference type="ARBA" id="ARBA00023098"/>
    </source>
</evidence>
<evidence type="ECO:0000256" key="2">
    <source>
        <dbReference type="ARBA" id="ARBA00022832"/>
    </source>
</evidence>
<dbReference type="InterPro" id="IPR029045">
    <property type="entry name" value="ClpP/crotonase-like_dom_sf"/>
</dbReference>
<organism evidence="8 9">
    <name type="scientific">Ciona intestinalis</name>
    <name type="common">Transparent sea squirt</name>
    <name type="synonym">Ascidia intestinalis</name>
    <dbReference type="NCBI Taxonomy" id="7719"/>
    <lineage>
        <taxon>Eukaryota</taxon>
        <taxon>Metazoa</taxon>
        <taxon>Chordata</taxon>
        <taxon>Tunicata</taxon>
        <taxon>Ascidiacea</taxon>
        <taxon>Phlebobranchia</taxon>
        <taxon>Cionidae</taxon>
        <taxon>Ciona</taxon>
    </lineage>
</organism>
<dbReference type="PANTHER" id="PTHR43602:SF1">
    <property type="entry name" value="ENOYL-COA HYDRATASE DOMAIN-CONTAINING PROTEIN 3, MITOCHONDRIAL"/>
    <property type="match status" value="1"/>
</dbReference>
<dbReference type="InterPro" id="IPR014748">
    <property type="entry name" value="Enoyl-CoA_hydra_C"/>
</dbReference>
<dbReference type="Ensembl" id="ENSCINT00000002381.3">
    <property type="protein sequence ID" value="ENSCINP00000002381.3"/>
    <property type="gene ID" value="ENSCING00000001227.3"/>
</dbReference>
<dbReference type="Pfam" id="PF00378">
    <property type="entry name" value="ECH_1"/>
    <property type="match status" value="1"/>
</dbReference>
<evidence type="ECO:0000256" key="6">
    <source>
        <dbReference type="ARBA" id="ARBA00037410"/>
    </source>
</evidence>
<keyword evidence="3" id="KW-0809">Transit peptide</keyword>
<sequence length="258" mass="28198">QLTLCTQENGIRRIVLNNPAKRNAMSLKLMESLRENILRDVKELDLRVIVLSANGPAFCAGHDLKELVSIKKRSEHANIFHICSDIMELIQDIPVPVIAEVGAIATAAGCQLVATCDMAVASEKATFCTPGVNIGLFCSTPAVALARAVPRKLALDMLLTGEIISAQQALSNGLVSRVVPHEQLQAEVTRIAEGICEKSRSVIALGKSTFYRQIVKDRNSAYQDASNIMVENMCLHDGPEGIKAFLERRNPTWDHNLD</sequence>
<dbReference type="GO" id="GO:0005739">
    <property type="term" value="C:mitochondrion"/>
    <property type="evidence" value="ECO:0007669"/>
    <property type="project" value="UniProtKB-SubCell"/>
</dbReference>
<proteinExistence type="predicted"/>
<evidence type="ECO:0000256" key="7">
    <source>
        <dbReference type="ARBA" id="ARBA00040545"/>
    </source>
</evidence>
<dbReference type="GeneTree" id="ENSGT00940000157926"/>
<evidence type="ECO:0000256" key="1">
    <source>
        <dbReference type="ARBA" id="ARBA00004173"/>
    </source>
</evidence>
<keyword evidence="9" id="KW-1185">Reference proteome</keyword>
<keyword evidence="2" id="KW-0276">Fatty acid metabolism</keyword>
<accession>F6SBS7</accession>
<reference evidence="8" key="3">
    <citation type="submission" date="2025-09" db="UniProtKB">
        <authorList>
            <consortium name="Ensembl"/>
        </authorList>
    </citation>
    <scope>IDENTIFICATION</scope>
</reference>
<evidence type="ECO:0000256" key="3">
    <source>
        <dbReference type="ARBA" id="ARBA00022946"/>
    </source>
</evidence>
<dbReference type="NCBIfam" id="NF006008">
    <property type="entry name" value="PRK08139.1"/>
    <property type="match status" value="1"/>
</dbReference>
<comment type="subcellular location">
    <subcellularLocation>
        <location evidence="1">Mitochondrion</location>
    </subcellularLocation>
</comment>
<reference evidence="8" key="2">
    <citation type="submission" date="2025-08" db="UniProtKB">
        <authorList>
            <consortium name="Ensembl"/>
        </authorList>
    </citation>
    <scope>IDENTIFICATION</scope>
</reference>